<evidence type="ECO:0000256" key="2">
    <source>
        <dbReference type="ARBA" id="ARBA00010823"/>
    </source>
</evidence>
<feature type="domain" description="Fatty acid desaturase" evidence="13">
    <location>
        <begin position="136"/>
        <end position="357"/>
    </location>
</feature>
<sequence>MSPQSSTPVDEWRDRKRYLWLMGLVPPTAVFMALGVIWAFNMLGWNAVSPVWWWIGPLLVYGLLPLLDLFFGPDGQNPPDEVMEALENDKYYRYCTYIYIPFQLVSLVIACYLWTADNLSWLGIDGGLGLISKIGLAISIGVMGGVGINTAHEMGHKKDSLERWLSKVTLAQTFYGHFYIEHNRGHHVRVATPEDPASSKFGESFWRFLPRSVWGSLKSSWQIEKTRMERLGKPTWNIRNDVLNAWLMSVVLFGVLTAVFGVSILPFLVIQAVYGFSLLETVNYLEHYGLLRAKTASGRYERCAPAHSWNSDHIVTNIFLYHLQRHSDHHANPTRRYQTLRSMEGAPNLPSGYASMISLAYFPPIWRKVMDHRVLEHYRGDITAVNIEPSKREKILARYGADSGNE</sequence>
<dbReference type="Proteomes" id="UP001432000">
    <property type="component" value="Chromosome"/>
</dbReference>
<dbReference type="CDD" id="cd03512">
    <property type="entry name" value="Alkane-hydroxylase"/>
    <property type="match status" value="1"/>
</dbReference>
<evidence type="ECO:0000256" key="7">
    <source>
        <dbReference type="ARBA" id="ARBA00022989"/>
    </source>
</evidence>
<evidence type="ECO:0000313" key="14">
    <source>
        <dbReference type="EMBL" id="WXG71855.1"/>
    </source>
</evidence>
<dbReference type="EMBL" id="CP147846">
    <property type="protein sequence ID" value="WXG71855.1"/>
    <property type="molecule type" value="Genomic_DNA"/>
</dbReference>
<evidence type="ECO:0000259" key="13">
    <source>
        <dbReference type="Pfam" id="PF00487"/>
    </source>
</evidence>
<keyword evidence="15" id="KW-1185">Reference proteome</keyword>
<evidence type="ECO:0000256" key="4">
    <source>
        <dbReference type="ARBA" id="ARBA00022519"/>
    </source>
</evidence>
<gene>
    <name evidence="14" type="ORF">WDS16_28060</name>
</gene>
<dbReference type="PANTHER" id="PTHR38674:SF1">
    <property type="entry name" value="ALKANE 1-MONOOXYGENASE 1"/>
    <property type="match status" value="1"/>
</dbReference>
<keyword evidence="5 12" id="KW-0812">Transmembrane</keyword>
<feature type="transmembrane region" description="Helical" evidence="12">
    <location>
        <begin position="127"/>
        <end position="148"/>
    </location>
</feature>
<dbReference type="InterPro" id="IPR005804">
    <property type="entry name" value="FA_desaturase_dom"/>
</dbReference>
<feature type="transmembrane region" description="Helical" evidence="12">
    <location>
        <begin position="91"/>
        <end position="115"/>
    </location>
</feature>
<evidence type="ECO:0000256" key="12">
    <source>
        <dbReference type="SAM" id="Phobius"/>
    </source>
</evidence>
<keyword evidence="10" id="KW-0503">Monooxygenase</keyword>
<feature type="transmembrane region" description="Helical" evidence="12">
    <location>
        <begin position="52"/>
        <end position="71"/>
    </location>
</feature>
<keyword evidence="3" id="KW-1003">Cell membrane</keyword>
<dbReference type="InterPro" id="IPR033885">
    <property type="entry name" value="AlkB/XylM"/>
</dbReference>
<evidence type="ECO:0000256" key="10">
    <source>
        <dbReference type="ARBA" id="ARBA00023033"/>
    </source>
</evidence>
<protein>
    <submittedName>
        <fullName evidence="14">Alkane 1-monooxygenase</fullName>
    </submittedName>
</protein>
<keyword evidence="6" id="KW-0479">Metal-binding</keyword>
<comment type="similarity">
    <text evidence="2">Belongs to the fatty acid desaturase type 1 family. AlkB subfamily.</text>
</comment>
<evidence type="ECO:0000256" key="1">
    <source>
        <dbReference type="ARBA" id="ARBA00004429"/>
    </source>
</evidence>
<proteinExistence type="inferred from homology"/>
<dbReference type="Pfam" id="PF00487">
    <property type="entry name" value="FA_desaturase"/>
    <property type="match status" value="1"/>
</dbReference>
<evidence type="ECO:0000256" key="6">
    <source>
        <dbReference type="ARBA" id="ARBA00022723"/>
    </source>
</evidence>
<comment type="subcellular location">
    <subcellularLocation>
        <location evidence="1">Cell inner membrane</location>
        <topology evidence="1">Multi-pass membrane protein</topology>
    </subcellularLocation>
</comment>
<name>A0ABZ2PUA5_9NOCA</name>
<evidence type="ECO:0000256" key="3">
    <source>
        <dbReference type="ARBA" id="ARBA00022475"/>
    </source>
</evidence>
<dbReference type="RefSeq" id="WP_338893631.1">
    <property type="nucleotide sequence ID" value="NZ_CP147846.1"/>
</dbReference>
<evidence type="ECO:0000256" key="5">
    <source>
        <dbReference type="ARBA" id="ARBA00022692"/>
    </source>
</evidence>
<evidence type="ECO:0000256" key="9">
    <source>
        <dbReference type="ARBA" id="ARBA00023004"/>
    </source>
</evidence>
<keyword evidence="9" id="KW-0408">Iron</keyword>
<keyword evidence="11 12" id="KW-0472">Membrane</keyword>
<keyword evidence="7 12" id="KW-1133">Transmembrane helix</keyword>
<dbReference type="PANTHER" id="PTHR38674">
    <property type="entry name" value="ALKANE 1-MONOOXYGENASE 1"/>
    <property type="match status" value="1"/>
</dbReference>
<evidence type="ECO:0000256" key="8">
    <source>
        <dbReference type="ARBA" id="ARBA00023002"/>
    </source>
</evidence>
<evidence type="ECO:0000256" key="11">
    <source>
        <dbReference type="ARBA" id="ARBA00023136"/>
    </source>
</evidence>
<accession>A0ABZ2PUA5</accession>
<feature type="transmembrane region" description="Helical" evidence="12">
    <location>
        <begin position="243"/>
        <end position="269"/>
    </location>
</feature>
<reference evidence="14 15" key="1">
    <citation type="submission" date="2024-03" db="EMBL/GenBank/DDBJ databases">
        <title>Natural products discovery in diverse microorganisms through a two-stage MS feature dereplication strategy.</title>
        <authorList>
            <person name="Zhang R."/>
        </authorList>
    </citation>
    <scope>NUCLEOTIDE SEQUENCE [LARGE SCALE GENOMIC DNA]</scope>
    <source>
        <strain evidence="14 15">18930</strain>
    </source>
</reference>
<feature type="transmembrane region" description="Helical" evidence="12">
    <location>
        <begin position="18"/>
        <end position="40"/>
    </location>
</feature>
<organism evidence="14 15">
    <name type="scientific">Rhodococcus sovatensis</name>
    <dbReference type="NCBI Taxonomy" id="1805840"/>
    <lineage>
        <taxon>Bacteria</taxon>
        <taxon>Bacillati</taxon>
        <taxon>Actinomycetota</taxon>
        <taxon>Actinomycetes</taxon>
        <taxon>Mycobacteriales</taxon>
        <taxon>Nocardiaceae</taxon>
        <taxon>Rhodococcus</taxon>
    </lineage>
</organism>
<evidence type="ECO:0000313" key="15">
    <source>
        <dbReference type="Proteomes" id="UP001432000"/>
    </source>
</evidence>
<keyword evidence="8" id="KW-0560">Oxidoreductase</keyword>
<keyword evidence="4" id="KW-0997">Cell inner membrane</keyword>